<dbReference type="Gene3D" id="2.30.30.60">
    <property type="match status" value="1"/>
</dbReference>
<feature type="domain" description="Mechanosensitive ion channel MscS" evidence="6">
    <location>
        <begin position="206"/>
        <end position="270"/>
    </location>
</feature>
<evidence type="ECO:0000313" key="8">
    <source>
        <dbReference type="Proteomes" id="UP000008908"/>
    </source>
</evidence>
<proteinExistence type="predicted"/>
<dbReference type="GO" id="GO:0008381">
    <property type="term" value="F:mechanosensitive monoatomic ion channel activity"/>
    <property type="evidence" value="ECO:0007669"/>
    <property type="project" value="UniProtKB-ARBA"/>
</dbReference>
<dbReference type="Gene3D" id="1.10.287.1260">
    <property type="match status" value="1"/>
</dbReference>
<protein>
    <submittedName>
        <fullName evidence="7">MscS Mechanosensitive ion channel</fullName>
    </submittedName>
</protein>
<reference evidence="7 8" key="2">
    <citation type="journal article" date="2012" name="Stand. Genomic Sci.">
        <title>Complete genome sequence of the facultatively anaerobic, appendaged bacterium Muricauda ruestringensis type strain (B1(T)).</title>
        <authorList>
            <person name="Huntemann M."/>
            <person name="Teshima H."/>
            <person name="Lapidus A."/>
            <person name="Nolan M."/>
            <person name="Lucas S."/>
            <person name="Hammon N."/>
            <person name="Deshpande S."/>
            <person name="Cheng J.F."/>
            <person name="Tapia R."/>
            <person name="Goodwin L.A."/>
            <person name="Pitluck S."/>
            <person name="Liolios K."/>
            <person name="Pagani I."/>
            <person name="Ivanova N."/>
            <person name="Mavromatis K."/>
            <person name="Mikhailova N."/>
            <person name="Pati A."/>
            <person name="Chen A."/>
            <person name="Palaniappan K."/>
            <person name="Land M."/>
            <person name="Hauser L."/>
            <person name="Pan C."/>
            <person name="Brambilla E.M."/>
            <person name="Rohde M."/>
            <person name="Spring S."/>
            <person name="Goker M."/>
            <person name="Detter J.C."/>
            <person name="Bristow J."/>
            <person name="Eisen J.A."/>
            <person name="Markowitz V."/>
            <person name="Hugenholtz P."/>
            <person name="Kyrpides N.C."/>
            <person name="Klenk H.P."/>
            <person name="Woyke T."/>
        </authorList>
    </citation>
    <scope>NUCLEOTIDE SEQUENCE [LARGE SCALE GENOMIC DNA]</scope>
    <source>
        <strain evidence="8">DSM 13258 / LMG 19739 / B1</strain>
    </source>
</reference>
<dbReference type="Pfam" id="PF00924">
    <property type="entry name" value="MS_channel_2nd"/>
    <property type="match status" value="1"/>
</dbReference>
<keyword evidence="4 5" id="KW-0472">Membrane</keyword>
<evidence type="ECO:0000256" key="3">
    <source>
        <dbReference type="ARBA" id="ARBA00022989"/>
    </source>
</evidence>
<name>G2PQE1_ALLRU</name>
<dbReference type="AlphaFoldDB" id="G2PQE1"/>
<dbReference type="Proteomes" id="UP000008908">
    <property type="component" value="Chromosome"/>
</dbReference>
<feature type="transmembrane region" description="Helical" evidence="5">
    <location>
        <begin position="5"/>
        <end position="22"/>
    </location>
</feature>
<accession>G2PQE1</accession>
<dbReference type="SUPFAM" id="SSF50182">
    <property type="entry name" value="Sm-like ribonucleoproteins"/>
    <property type="match status" value="1"/>
</dbReference>
<dbReference type="PANTHER" id="PTHR30566:SF25">
    <property type="entry name" value="INNER MEMBRANE PROTEIN"/>
    <property type="match status" value="1"/>
</dbReference>
<dbReference type="eggNOG" id="COG0668">
    <property type="taxonomic scope" value="Bacteria"/>
</dbReference>
<keyword evidence="2 5" id="KW-0812">Transmembrane</keyword>
<gene>
    <name evidence="7" type="ordered locus">Murru_1495</name>
</gene>
<dbReference type="InterPro" id="IPR023408">
    <property type="entry name" value="MscS_beta-dom_sf"/>
</dbReference>
<comment type="subcellular location">
    <subcellularLocation>
        <location evidence="1">Membrane</location>
    </subcellularLocation>
</comment>
<evidence type="ECO:0000256" key="5">
    <source>
        <dbReference type="SAM" id="Phobius"/>
    </source>
</evidence>
<dbReference type="KEGG" id="mrs:Murru_1495"/>
<dbReference type="InterPro" id="IPR010920">
    <property type="entry name" value="LSM_dom_sf"/>
</dbReference>
<dbReference type="STRING" id="886377.Murru_1495"/>
<organism evidence="7 8">
    <name type="scientific">Allomuricauda ruestringensis (strain DSM 13258 / CIP 107369 / LMG 19739 / B1)</name>
    <name type="common">Muricauda ruestringensis</name>
    <dbReference type="NCBI Taxonomy" id="886377"/>
    <lineage>
        <taxon>Bacteria</taxon>
        <taxon>Pseudomonadati</taxon>
        <taxon>Bacteroidota</taxon>
        <taxon>Flavobacteriia</taxon>
        <taxon>Flavobacteriales</taxon>
        <taxon>Flavobacteriaceae</taxon>
        <taxon>Flagellimonas</taxon>
    </lineage>
</organism>
<dbReference type="PANTHER" id="PTHR30566">
    <property type="entry name" value="YNAI-RELATED MECHANOSENSITIVE ION CHANNEL"/>
    <property type="match status" value="1"/>
</dbReference>
<dbReference type="EMBL" id="CP002999">
    <property type="protein sequence ID" value="AEM70536.1"/>
    <property type="molecule type" value="Genomic_DNA"/>
</dbReference>
<evidence type="ECO:0000256" key="1">
    <source>
        <dbReference type="ARBA" id="ARBA00004370"/>
    </source>
</evidence>
<feature type="transmembrane region" description="Helical" evidence="5">
    <location>
        <begin position="103"/>
        <end position="125"/>
    </location>
</feature>
<evidence type="ECO:0000256" key="2">
    <source>
        <dbReference type="ARBA" id="ARBA00022692"/>
    </source>
</evidence>
<keyword evidence="3 5" id="KW-1133">Transmembrane helix</keyword>
<evidence type="ECO:0000256" key="4">
    <source>
        <dbReference type="ARBA" id="ARBA00023136"/>
    </source>
</evidence>
<feature type="transmembrane region" description="Helical" evidence="5">
    <location>
        <begin position="34"/>
        <end position="54"/>
    </location>
</feature>
<dbReference type="HOGENOM" id="CLU_021080_0_0_10"/>
<evidence type="ECO:0000259" key="6">
    <source>
        <dbReference type="Pfam" id="PF00924"/>
    </source>
</evidence>
<sequence length="378" mass="43694">MFFDFVQAFFLAWPFLSYFWYMEPFYDNVSKESLIYLGVALLVLVILYWGTSIILKRLGKNPKYLLPKSAFKRLAFPLILIFVSILLRMKALRNILGLEDAGFWFRKVSTILFIFSMAWVMIALLKIVKNVVIKNYDIGVADNLKARKVYTQFTILERIFIFIIILLATGFMLMSFEEIREVGISIFASAGVAGIIIGFSAQQFIGTILAGIQIAIAQPIKLDDVVIVEGEWGRIEEITLTYVVVSIWDKRRLIVPTPYFIDKPFQNWTKTSSELMGTVFLYVDYNVPFDKIREEQTRILKDTDLWDGKVNVLQVTDTKPNYVEIRSLVSAKDSPTAWDLRVHVREKLIVYLQENYPESIARTTRLTVEQKNENSHEA</sequence>
<dbReference type="GO" id="GO:0016020">
    <property type="term" value="C:membrane"/>
    <property type="evidence" value="ECO:0007669"/>
    <property type="project" value="UniProtKB-SubCell"/>
</dbReference>
<dbReference type="InterPro" id="IPR006685">
    <property type="entry name" value="MscS_channel_2nd"/>
</dbReference>
<feature type="transmembrane region" description="Helical" evidence="5">
    <location>
        <begin position="155"/>
        <end position="176"/>
    </location>
</feature>
<feature type="transmembrane region" description="Helical" evidence="5">
    <location>
        <begin position="74"/>
        <end position="91"/>
    </location>
</feature>
<evidence type="ECO:0000313" key="7">
    <source>
        <dbReference type="EMBL" id="AEM70536.1"/>
    </source>
</evidence>
<reference evidence="8" key="1">
    <citation type="submission" date="2011-08" db="EMBL/GenBank/DDBJ databases">
        <title>The complete genome of Muricauda ruestringensis DSM 13258.</title>
        <authorList>
            <person name="Lucas S."/>
            <person name="Han J."/>
            <person name="Lapidus A."/>
            <person name="Bruce D."/>
            <person name="Goodwin L."/>
            <person name="Pitluck S."/>
            <person name="Peters L."/>
            <person name="Kyrpides N."/>
            <person name="Mavromatis K."/>
            <person name="Ivanova N."/>
            <person name="Ovchinnikova G."/>
            <person name="Teshima H."/>
            <person name="Detter J.C."/>
            <person name="Tapia R."/>
            <person name="Han C."/>
            <person name="Land M."/>
            <person name="Hauser L."/>
            <person name="Markowitz V."/>
            <person name="Cheng J.-F."/>
            <person name="Hugenholtz P."/>
            <person name="Woyke T."/>
            <person name="Wu D."/>
            <person name="Spring S."/>
            <person name="Schroeder M."/>
            <person name="Brambilla E."/>
            <person name="Klenk H.-P."/>
            <person name="Eisen J.A."/>
        </authorList>
    </citation>
    <scope>NUCLEOTIDE SEQUENCE [LARGE SCALE GENOMIC DNA]</scope>
    <source>
        <strain evidence="8">DSM 13258 / LMG 19739 / B1</strain>
    </source>
</reference>
<feature type="transmembrane region" description="Helical" evidence="5">
    <location>
        <begin position="182"/>
        <end position="201"/>
    </location>
</feature>
<keyword evidence="8" id="KW-1185">Reference proteome</keyword>